<dbReference type="EMBL" id="CP053586">
    <property type="protein sequence ID" value="WNZ22523.1"/>
    <property type="molecule type" value="Genomic_DNA"/>
</dbReference>
<dbReference type="InterPro" id="IPR051313">
    <property type="entry name" value="Bact_iron-sidero_bind"/>
</dbReference>
<evidence type="ECO:0000259" key="6">
    <source>
        <dbReference type="PROSITE" id="PS50983"/>
    </source>
</evidence>
<accession>A0AA96WC65</accession>
<feature type="region of interest" description="Disordered" evidence="5">
    <location>
        <begin position="14"/>
        <end position="38"/>
    </location>
</feature>
<name>A0AA96WC65_9CYAN</name>
<protein>
    <submittedName>
        <fullName evidence="7">Iron-siderophore ABC transporter substrate-binding protein</fullName>
    </submittedName>
</protein>
<organism evidence="7">
    <name type="scientific">Leptolyngbya sp. NK1-12</name>
    <dbReference type="NCBI Taxonomy" id="2547451"/>
    <lineage>
        <taxon>Bacteria</taxon>
        <taxon>Bacillati</taxon>
        <taxon>Cyanobacteriota</taxon>
        <taxon>Cyanophyceae</taxon>
        <taxon>Leptolyngbyales</taxon>
        <taxon>Leptolyngbyaceae</taxon>
        <taxon>Leptolyngbya group</taxon>
        <taxon>Leptolyngbya</taxon>
    </lineage>
</organism>
<dbReference type="AlphaFoldDB" id="A0AA96WC65"/>
<sequence>MLILIAACNSKTIQNPTTQNDRSSPSISRTASHAMGETQVPANPQRVVTLDTGHLANALALGIQPVGSTAWYRTEHQSGLGPVEPYLANRAEDLTILGYGFSADQVSLEKLLTVQPDLIMAVSPHRAIYDQLSQIAPTVLYDYPSGDGWKNFLRSSSEALGKTQKAEALLRDYQQRIAEFKQKMGSRLTMQVSVIHPLREGTRIMYKGFFGGSVIQDAGLSRPPEQDQDGYNSQPVSFEWIPKMGGDVILVISFRDRDSLKLVEDLKRNPLWSQLEAVKQGKVYPVDAEHWYGGDIVTANLVLDDLFNHLLRAE</sequence>
<evidence type="ECO:0000256" key="2">
    <source>
        <dbReference type="ARBA" id="ARBA00008814"/>
    </source>
</evidence>
<proteinExistence type="inferred from homology"/>
<dbReference type="GO" id="GO:1901678">
    <property type="term" value="P:iron coordination entity transport"/>
    <property type="evidence" value="ECO:0007669"/>
    <property type="project" value="UniProtKB-ARBA"/>
</dbReference>
<dbReference type="InterPro" id="IPR002491">
    <property type="entry name" value="ABC_transptr_periplasmic_BD"/>
</dbReference>
<dbReference type="Gene3D" id="3.40.50.1980">
    <property type="entry name" value="Nitrogenase molybdenum iron protein domain"/>
    <property type="match status" value="2"/>
</dbReference>
<keyword evidence="4" id="KW-0732">Signal</keyword>
<evidence type="ECO:0000256" key="5">
    <source>
        <dbReference type="SAM" id="MobiDB-lite"/>
    </source>
</evidence>
<dbReference type="PANTHER" id="PTHR30532">
    <property type="entry name" value="IRON III DICITRATE-BINDING PERIPLASMIC PROTEIN"/>
    <property type="match status" value="1"/>
</dbReference>
<dbReference type="PANTHER" id="PTHR30532:SF25">
    <property type="entry name" value="IRON(III) DICITRATE-BINDING PERIPLASMIC PROTEIN"/>
    <property type="match status" value="1"/>
</dbReference>
<dbReference type="PROSITE" id="PS50983">
    <property type="entry name" value="FE_B12_PBP"/>
    <property type="match status" value="1"/>
</dbReference>
<feature type="compositionally biased region" description="Polar residues" evidence="5">
    <location>
        <begin position="14"/>
        <end position="31"/>
    </location>
</feature>
<dbReference type="Pfam" id="PF01497">
    <property type="entry name" value="Peripla_BP_2"/>
    <property type="match status" value="1"/>
</dbReference>
<evidence type="ECO:0000256" key="3">
    <source>
        <dbReference type="ARBA" id="ARBA00022448"/>
    </source>
</evidence>
<dbReference type="SUPFAM" id="SSF53807">
    <property type="entry name" value="Helical backbone' metal receptor"/>
    <property type="match status" value="1"/>
</dbReference>
<comment type="subcellular location">
    <subcellularLocation>
        <location evidence="1">Cell envelope</location>
    </subcellularLocation>
</comment>
<reference evidence="7" key="1">
    <citation type="submission" date="2020-05" db="EMBL/GenBank/DDBJ databases">
        <authorList>
            <person name="Zhu T."/>
            <person name="Keshari N."/>
            <person name="Lu X."/>
        </authorList>
    </citation>
    <scope>NUCLEOTIDE SEQUENCE</scope>
    <source>
        <strain evidence="7">NK1-12</strain>
    </source>
</reference>
<keyword evidence="3" id="KW-0813">Transport</keyword>
<comment type="similarity">
    <text evidence="2">Belongs to the bacterial solute-binding protein 8 family.</text>
</comment>
<dbReference type="CDD" id="cd01146">
    <property type="entry name" value="FhuD"/>
    <property type="match status" value="1"/>
</dbReference>
<evidence type="ECO:0000313" key="7">
    <source>
        <dbReference type="EMBL" id="WNZ22523.1"/>
    </source>
</evidence>
<feature type="domain" description="Fe/B12 periplasmic-binding" evidence="6">
    <location>
        <begin position="46"/>
        <end position="314"/>
    </location>
</feature>
<gene>
    <name evidence="7" type="ORF">HJG54_06400</name>
</gene>
<evidence type="ECO:0000256" key="1">
    <source>
        <dbReference type="ARBA" id="ARBA00004196"/>
    </source>
</evidence>
<dbReference type="GO" id="GO:0030288">
    <property type="term" value="C:outer membrane-bounded periplasmic space"/>
    <property type="evidence" value="ECO:0007669"/>
    <property type="project" value="TreeGrafter"/>
</dbReference>
<dbReference type="RefSeq" id="WP_316433991.1">
    <property type="nucleotide sequence ID" value="NZ_CP053586.1"/>
</dbReference>
<evidence type="ECO:0000256" key="4">
    <source>
        <dbReference type="ARBA" id="ARBA00022729"/>
    </source>
</evidence>